<reference evidence="3" key="1">
    <citation type="submission" date="2023-05" db="EMBL/GenBank/DDBJ databases">
        <title>Nepenthes gracilis genome sequencing.</title>
        <authorList>
            <person name="Fukushima K."/>
        </authorList>
    </citation>
    <scope>NUCLEOTIDE SEQUENCE</scope>
    <source>
        <strain evidence="3">SING2019-196</strain>
    </source>
</reference>
<protein>
    <recommendedName>
        <fullName evidence="2">RRM domain-containing protein</fullName>
    </recommendedName>
</protein>
<dbReference type="Gene3D" id="3.30.70.330">
    <property type="match status" value="1"/>
</dbReference>
<evidence type="ECO:0000259" key="2">
    <source>
        <dbReference type="PROSITE" id="PS50102"/>
    </source>
</evidence>
<feature type="domain" description="RRM" evidence="2">
    <location>
        <begin position="55"/>
        <end position="138"/>
    </location>
</feature>
<comment type="caution">
    <text evidence="3">The sequence shown here is derived from an EMBL/GenBank/DDBJ whole genome shotgun (WGS) entry which is preliminary data.</text>
</comment>
<evidence type="ECO:0000256" key="1">
    <source>
        <dbReference type="PROSITE-ProRule" id="PRU00176"/>
    </source>
</evidence>
<organism evidence="3 4">
    <name type="scientific">Nepenthes gracilis</name>
    <name type="common">Slender pitcher plant</name>
    <dbReference type="NCBI Taxonomy" id="150966"/>
    <lineage>
        <taxon>Eukaryota</taxon>
        <taxon>Viridiplantae</taxon>
        <taxon>Streptophyta</taxon>
        <taxon>Embryophyta</taxon>
        <taxon>Tracheophyta</taxon>
        <taxon>Spermatophyta</taxon>
        <taxon>Magnoliopsida</taxon>
        <taxon>eudicotyledons</taxon>
        <taxon>Gunneridae</taxon>
        <taxon>Pentapetalae</taxon>
        <taxon>Caryophyllales</taxon>
        <taxon>Nepenthaceae</taxon>
        <taxon>Nepenthes</taxon>
    </lineage>
</organism>
<dbReference type="InterPro" id="IPR012677">
    <property type="entry name" value="Nucleotide-bd_a/b_plait_sf"/>
</dbReference>
<evidence type="ECO:0000313" key="4">
    <source>
        <dbReference type="Proteomes" id="UP001279734"/>
    </source>
</evidence>
<proteinExistence type="predicted"/>
<dbReference type="SMART" id="SM00360">
    <property type="entry name" value="RRM"/>
    <property type="match status" value="1"/>
</dbReference>
<dbReference type="PANTHER" id="PTHR36309">
    <property type="entry name" value="RNA-BINDING (RRM/RBD/RNP MOTIFS) FAMILY PROTEIN"/>
    <property type="match status" value="1"/>
</dbReference>
<evidence type="ECO:0000313" key="3">
    <source>
        <dbReference type="EMBL" id="GMH10481.1"/>
    </source>
</evidence>
<dbReference type="GO" id="GO:0003723">
    <property type="term" value="F:RNA binding"/>
    <property type="evidence" value="ECO:0007669"/>
    <property type="project" value="UniProtKB-UniRule"/>
</dbReference>
<gene>
    <name evidence="3" type="ORF">Nepgr_012322</name>
</gene>
<dbReference type="InterPro" id="IPR035979">
    <property type="entry name" value="RBD_domain_sf"/>
</dbReference>
<dbReference type="AlphaFoldDB" id="A0AAD3SHB4"/>
<keyword evidence="4" id="KW-1185">Reference proteome</keyword>
<dbReference type="PANTHER" id="PTHR36309:SF1">
    <property type="entry name" value="RNA-BINDING (RRM_RBD_RNP MOTIFS) FAMILY PROTEIN"/>
    <property type="match status" value="1"/>
</dbReference>
<dbReference type="InterPro" id="IPR053316">
    <property type="entry name" value="Epigenetic_reg_gene_expr"/>
</dbReference>
<accession>A0AAD3SHB4</accession>
<name>A0AAD3SHB4_NEPGR</name>
<keyword evidence="1" id="KW-0694">RNA-binding</keyword>
<dbReference type="InterPro" id="IPR000504">
    <property type="entry name" value="RRM_dom"/>
</dbReference>
<dbReference type="EMBL" id="BSYO01000010">
    <property type="protein sequence ID" value="GMH10481.1"/>
    <property type="molecule type" value="Genomic_DNA"/>
</dbReference>
<dbReference type="PROSITE" id="PS50102">
    <property type="entry name" value="RRM"/>
    <property type="match status" value="1"/>
</dbReference>
<dbReference type="Proteomes" id="UP001279734">
    <property type="component" value="Unassembled WGS sequence"/>
</dbReference>
<dbReference type="SUPFAM" id="SSF54928">
    <property type="entry name" value="RNA-binding domain, RBD"/>
    <property type="match status" value="1"/>
</dbReference>
<dbReference type="Pfam" id="PF00076">
    <property type="entry name" value="RRM_1"/>
    <property type="match status" value="1"/>
</dbReference>
<dbReference type="CDD" id="cd00590">
    <property type="entry name" value="RRM_SF"/>
    <property type="match status" value="1"/>
</dbReference>
<sequence>MRNCGRQESVSAGNSLHFPATPSPLLTVTPLLQAHPLSPIRAKMDYEAFKERVKHTVYLDNLSPQVSKAVIRTALDQFGSAINIQFIPNYFEPKNTARCALVELENESQALSVIKMLTIYPFMMSGMPRPVRVQAAEEEMFDDRPAKPGRKIQLYWVDPSDPDFQVAQKLKDLTKKHSAEASCLLKHQLAEEEKLSNQQAETLKAAHHKFDIVDTILNDGTSERLARHYNVTLTDNAGF</sequence>